<gene>
    <name evidence="8" type="ORF">PROFUN_03490</name>
</gene>
<dbReference type="GO" id="GO:0019887">
    <property type="term" value="F:protein kinase regulator activity"/>
    <property type="evidence" value="ECO:0007669"/>
    <property type="project" value="InterPro"/>
</dbReference>
<evidence type="ECO:0000256" key="6">
    <source>
        <dbReference type="PROSITE-ProRule" id="PRU00221"/>
    </source>
</evidence>
<name>A0A2P6MNB9_9EUKA</name>
<evidence type="ECO:0000313" key="9">
    <source>
        <dbReference type="Proteomes" id="UP000241769"/>
    </source>
</evidence>
<feature type="compositionally biased region" description="Acidic residues" evidence="7">
    <location>
        <begin position="248"/>
        <end position="258"/>
    </location>
</feature>
<dbReference type="InterPro" id="IPR019775">
    <property type="entry name" value="WD40_repeat_CS"/>
</dbReference>
<dbReference type="InterPro" id="IPR036322">
    <property type="entry name" value="WD40_repeat_dom_sf"/>
</dbReference>
<dbReference type="STRING" id="1890364.A0A2P6MNB9"/>
<evidence type="ECO:0000256" key="3">
    <source>
        <dbReference type="ARBA" id="ARBA00022574"/>
    </source>
</evidence>
<keyword evidence="5" id="KW-0539">Nucleus</keyword>
<dbReference type="Gene3D" id="2.130.10.10">
    <property type="entry name" value="YVTN repeat-like/Quinoprotein amine dehydrogenase"/>
    <property type="match status" value="1"/>
</dbReference>
<comment type="caution">
    <text evidence="8">The sequence shown here is derived from an EMBL/GenBank/DDBJ whole genome shotgun (WGS) entry which is preliminary data.</text>
</comment>
<dbReference type="AlphaFoldDB" id="A0A2P6MNB9"/>
<dbReference type="PANTHER" id="PTHR19865">
    <property type="entry name" value="U3 SMALL NUCLEOLAR RNA INTERACTING PROTEIN 2"/>
    <property type="match status" value="1"/>
</dbReference>
<dbReference type="SUPFAM" id="SSF57798">
    <property type="entry name" value="Casein kinase II beta subunit"/>
    <property type="match status" value="1"/>
</dbReference>
<accession>A0A2P6MNB9</accession>
<evidence type="ECO:0000256" key="2">
    <source>
        <dbReference type="ARBA" id="ARBA00006941"/>
    </source>
</evidence>
<dbReference type="PRINTS" id="PR00472">
    <property type="entry name" value="CASNKINASEII"/>
</dbReference>
<feature type="repeat" description="WD" evidence="6">
    <location>
        <begin position="373"/>
        <end position="414"/>
    </location>
</feature>
<feature type="repeat" description="WD" evidence="6">
    <location>
        <begin position="471"/>
        <end position="512"/>
    </location>
</feature>
<dbReference type="EMBL" id="MDYQ01000661">
    <property type="protein sequence ID" value="PRP73176.1"/>
    <property type="molecule type" value="Genomic_DNA"/>
</dbReference>
<dbReference type="FunFam" id="2.130.10.10:FF:000509">
    <property type="entry name" value="U3 small nucleolar RNA-interacting protein"/>
    <property type="match status" value="1"/>
</dbReference>
<dbReference type="PROSITE" id="PS50294">
    <property type="entry name" value="WD_REPEATS_REGION"/>
    <property type="match status" value="3"/>
</dbReference>
<dbReference type="Pfam" id="PF01214">
    <property type="entry name" value="CK_II_beta"/>
    <property type="match status" value="1"/>
</dbReference>
<feature type="region of interest" description="Disordered" evidence="7">
    <location>
        <begin position="1"/>
        <end position="43"/>
    </location>
</feature>
<proteinExistence type="inferred from homology"/>
<dbReference type="FunFam" id="1.10.1820.10:FF:000005">
    <property type="entry name" value="Casein kinase II subunit beta"/>
    <property type="match status" value="1"/>
</dbReference>
<dbReference type="InParanoid" id="A0A2P6MNB9"/>
<dbReference type="InterPro" id="IPR039241">
    <property type="entry name" value="Rrp9-like"/>
</dbReference>
<comment type="similarity">
    <text evidence="2">Belongs to the casein kinase 2 subunit beta family.</text>
</comment>
<dbReference type="InterPro" id="IPR001680">
    <property type="entry name" value="WD40_rpt"/>
</dbReference>
<evidence type="ECO:0000313" key="8">
    <source>
        <dbReference type="EMBL" id="PRP73176.1"/>
    </source>
</evidence>
<comment type="subcellular location">
    <subcellularLocation>
        <location evidence="1">Nucleus</location>
    </subcellularLocation>
</comment>
<protein>
    <submittedName>
        <fullName evidence="8">U3 small nucleolar RNA-interacting protein 2-like</fullName>
    </submittedName>
</protein>
<feature type="region of interest" description="Disordered" evidence="7">
    <location>
        <begin position="277"/>
        <end position="301"/>
    </location>
</feature>
<dbReference type="PROSITE" id="PS00678">
    <property type="entry name" value="WD_REPEATS_1"/>
    <property type="match status" value="1"/>
</dbReference>
<dbReference type="SUPFAM" id="SSF50978">
    <property type="entry name" value="WD40 repeat-like"/>
    <property type="match status" value="1"/>
</dbReference>
<dbReference type="CDD" id="cd00200">
    <property type="entry name" value="WD40"/>
    <property type="match status" value="1"/>
</dbReference>
<keyword evidence="4" id="KW-0677">Repeat</keyword>
<dbReference type="InterPro" id="IPR015943">
    <property type="entry name" value="WD40/YVTN_repeat-like_dom_sf"/>
</dbReference>
<dbReference type="Pfam" id="PF00400">
    <property type="entry name" value="WD40"/>
    <property type="match status" value="6"/>
</dbReference>
<dbReference type="PROSITE" id="PS50082">
    <property type="entry name" value="WD_REPEATS_2"/>
    <property type="match status" value="3"/>
</dbReference>
<dbReference type="SMART" id="SM00320">
    <property type="entry name" value="WD40"/>
    <property type="match status" value="6"/>
</dbReference>
<dbReference type="PANTHER" id="PTHR19865:SF0">
    <property type="entry name" value="U3 SMALL NUCLEOLAR RNA-INTERACTING PROTEIN 2"/>
    <property type="match status" value="1"/>
</dbReference>
<dbReference type="SMART" id="SM01085">
    <property type="entry name" value="CK_II_beta"/>
    <property type="match status" value="1"/>
</dbReference>
<feature type="compositionally biased region" description="Basic and acidic residues" evidence="7">
    <location>
        <begin position="238"/>
        <end position="247"/>
    </location>
</feature>
<dbReference type="InterPro" id="IPR035991">
    <property type="entry name" value="Casein_kinase_II_beta-like"/>
</dbReference>
<dbReference type="FunFam" id="2.20.25.20:FF:000001">
    <property type="entry name" value="Casein kinase II subunit beta"/>
    <property type="match status" value="1"/>
</dbReference>
<evidence type="ECO:0000256" key="1">
    <source>
        <dbReference type="ARBA" id="ARBA00004123"/>
    </source>
</evidence>
<organism evidence="8 9">
    <name type="scientific">Planoprotostelium fungivorum</name>
    <dbReference type="NCBI Taxonomy" id="1890364"/>
    <lineage>
        <taxon>Eukaryota</taxon>
        <taxon>Amoebozoa</taxon>
        <taxon>Evosea</taxon>
        <taxon>Variosea</taxon>
        <taxon>Cavosteliida</taxon>
        <taxon>Cavosteliaceae</taxon>
        <taxon>Planoprotostelium</taxon>
    </lineage>
</organism>
<evidence type="ECO:0000256" key="7">
    <source>
        <dbReference type="SAM" id="MobiDB-lite"/>
    </source>
</evidence>
<reference evidence="8 9" key="1">
    <citation type="journal article" date="2018" name="Genome Biol. Evol.">
        <title>Multiple Roots of Fruiting Body Formation in Amoebozoa.</title>
        <authorList>
            <person name="Hillmann F."/>
            <person name="Forbes G."/>
            <person name="Novohradska S."/>
            <person name="Ferling I."/>
            <person name="Riege K."/>
            <person name="Groth M."/>
            <person name="Westermann M."/>
            <person name="Marz M."/>
            <person name="Spaller T."/>
            <person name="Winckler T."/>
            <person name="Schaap P."/>
            <person name="Glockner G."/>
        </authorList>
    </citation>
    <scope>NUCLEOTIDE SEQUENCE [LARGE SCALE GENOMIC DNA]</scope>
    <source>
        <strain evidence="8 9">Jena</strain>
    </source>
</reference>
<dbReference type="InterPro" id="IPR016149">
    <property type="entry name" value="Casein_kin_II_reg-sub_N"/>
</dbReference>
<dbReference type="GO" id="GO:0005956">
    <property type="term" value="C:protein kinase CK2 complex"/>
    <property type="evidence" value="ECO:0007669"/>
    <property type="project" value="InterPro"/>
</dbReference>
<dbReference type="FunCoup" id="A0A2P6MNB9">
    <property type="interactions" value="615"/>
</dbReference>
<evidence type="ECO:0000256" key="5">
    <source>
        <dbReference type="ARBA" id="ARBA00023242"/>
    </source>
</evidence>
<feature type="compositionally biased region" description="Basic and acidic residues" evidence="7">
    <location>
        <begin position="288"/>
        <end position="301"/>
    </location>
</feature>
<keyword evidence="3 6" id="KW-0853">WD repeat</keyword>
<dbReference type="OrthoDB" id="3971593at2759"/>
<evidence type="ECO:0000256" key="4">
    <source>
        <dbReference type="ARBA" id="ARBA00022737"/>
    </source>
</evidence>
<feature type="compositionally biased region" description="Acidic residues" evidence="7">
    <location>
        <begin position="21"/>
        <end position="36"/>
    </location>
</feature>
<dbReference type="InterPro" id="IPR000704">
    <property type="entry name" value="Casein_kinase_II_reg-sub"/>
</dbReference>
<sequence>MSNSNHKNSMFPEANSAAGDDAVEGSVSEEDEDPESEALTSDSDESSWIAWFCNLKGNEFFAEVDEEYIQDDFNLTGLNSMVPNYDYALDMILDSETEELTEEQTEIVQSAAEMLYGLIHARFVLTSRGLAQMFDKYNNVEFGRCPRVFCQGQPMLPVGQSDIPRTNTVKLFCPKCQDAYHPKLSRHTNIDGAYFGTTFPHLLLQTYPELVPTKPPFSYAPKIFGFRIHKSSTNYPKPARDKGKKEEEEVVPPEEEGDQVVPHVVDHAVAVCLKEENNTALDNDSEEQSQKRQRPGESAEEARLRLAKGYLEKLEDAMSKEGMDGGIDAEQMDKDNMAARIRDDVADMRGKYKHIVAAKLVKLELRDEDIITFKGHSRAVTAVVISEDESTLYTASKDCNIIRWDVESKKKVFTFSGKKVNSEKKFSKGHNGEILTLALSSDAKLLASGGTDKGHQIRLWDLGENKHLENLVGHRDVISCLAFKKGSAQLYSGSYDRTLKIWNAKSGLYMDTLFGHGDKVIAVDSLYKENPVSTGEGKAVHLWRIERETQLAFHGHSSAVECVSMFDESTFVTGGQDGDLSVWVTSKKRPAGTVHKAHGAEAPWISAVAALPFSDLFVSGSCDGFLRFWKVTLGGESGASITCVMQLPMEGWINSLSISPNGRTLAVGIGRDHRLGRWHPIEGAKNCTKICQDTTTCCNYERMIARIYGGENNKIEFFLQSSLQKYAFDKSWK</sequence>
<feature type="region of interest" description="Disordered" evidence="7">
    <location>
        <begin position="234"/>
        <end position="262"/>
    </location>
</feature>
<keyword evidence="9" id="KW-1185">Reference proteome</keyword>
<dbReference type="Gene3D" id="2.20.25.20">
    <property type="match status" value="1"/>
</dbReference>
<dbReference type="GO" id="GO:0032040">
    <property type="term" value="C:small-subunit processome"/>
    <property type="evidence" value="ECO:0007669"/>
    <property type="project" value="TreeGrafter"/>
</dbReference>
<feature type="repeat" description="WD" evidence="6">
    <location>
        <begin position="553"/>
        <end position="583"/>
    </location>
</feature>
<dbReference type="PROSITE" id="PS01101">
    <property type="entry name" value="CK2_BETA"/>
    <property type="match status" value="1"/>
</dbReference>
<dbReference type="Gene3D" id="1.10.1820.10">
    <property type="entry name" value="protein kinase ck2 holoenzyme, chain C, domain 1"/>
    <property type="match status" value="1"/>
</dbReference>
<dbReference type="GO" id="GO:0034511">
    <property type="term" value="F:U3 snoRNA binding"/>
    <property type="evidence" value="ECO:0007669"/>
    <property type="project" value="InterPro"/>
</dbReference>
<dbReference type="Proteomes" id="UP000241769">
    <property type="component" value="Unassembled WGS sequence"/>
</dbReference>